<sequence>MGLRSMHWPEWIELDNRYREYHTIRTNRMRIRGSKSVRTMPARPGVPGGADVAMEVMHELAEYLSRRYPQMFKVTRLPYMKDDYGWYKEGQIKTIEIVPLGEVHDLEAEDPMTVAGLLVQDDLFLTVEGTDGKYYFQAGSICTGGFWRMEDKIGKALDDIHMGGNVPQCKSLKPSLTRFFRKMRTDKPVLRNNYFIQIDSELSWSEPTNGHEDAFDEGTHEPKRELWGDFKPPEPTMRIEDIHFRTERQSLRRMPRTGAILFTVRTYIEPMVCILAQEPGVPGRLASSVRSFPDDIFVYKAAHLYRDALLPYLDEAHQKQVEAGIAEEGEEKGNYPY</sequence>
<accession>A0A167R0K7</accession>
<dbReference type="InterPro" id="IPR021848">
    <property type="entry name" value="HODM_asu-like"/>
</dbReference>
<gene>
    <name evidence="2" type="ORF">CALVIDRAFT_475853</name>
</gene>
<dbReference type="EMBL" id="KV417269">
    <property type="protein sequence ID" value="KZP00435.1"/>
    <property type="molecule type" value="Genomic_DNA"/>
</dbReference>
<protein>
    <recommendedName>
        <fullName evidence="4">DUF3445 domain-containing protein</fullName>
    </recommendedName>
</protein>
<proteinExistence type="predicted"/>
<feature type="region of interest" description="Disordered" evidence="1">
    <location>
        <begin position="207"/>
        <end position="231"/>
    </location>
</feature>
<name>A0A167R0K7_CALVF</name>
<dbReference type="AlphaFoldDB" id="A0A167R0K7"/>
<dbReference type="STRING" id="1330018.A0A167R0K7"/>
<reference evidence="2 3" key="1">
    <citation type="journal article" date="2016" name="Mol. Biol. Evol.">
        <title>Comparative Genomics of Early-Diverging Mushroom-Forming Fungi Provides Insights into the Origins of Lignocellulose Decay Capabilities.</title>
        <authorList>
            <person name="Nagy L.G."/>
            <person name="Riley R."/>
            <person name="Tritt A."/>
            <person name="Adam C."/>
            <person name="Daum C."/>
            <person name="Floudas D."/>
            <person name="Sun H."/>
            <person name="Yadav J.S."/>
            <person name="Pangilinan J."/>
            <person name="Larsson K.H."/>
            <person name="Matsuura K."/>
            <person name="Barry K."/>
            <person name="Labutti K."/>
            <person name="Kuo R."/>
            <person name="Ohm R.A."/>
            <person name="Bhattacharya S.S."/>
            <person name="Shirouzu T."/>
            <person name="Yoshinaga Y."/>
            <person name="Martin F.M."/>
            <person name="Grigoriev I.V."/>
            <person name="Hibbett D.S."/>
        </authorList>
    </citation>
    <scope>NUCLEOTIDE SEQUENCE [LARGE SCALE GENOMIC DNA]</scope>
    <source>
        <strain evidence="2 3">TUFC12733</strain>
    </source>
</reference>
<organism evidence="2 3">
    <name type="scientific">Calocera viscosa (strain TUFC12733)</name>
    <dbReference type="NCBI Taxonomy" id="1330018"/>
    <lineage>
        <taxon>Eukaryota</taxon>
        <taxon>Fungi</taxon>
        <taxon>Dikarya</taxon>
        <taxon>Basidiomycota</taxon>
        <taxon>Agaricomycotina</taxon>
        <taxon>Dacrymycetes</taxon>
        <taxon>Dacrymycetales</taxon>
        <taxon>Dacrymycetaceae</taxon>
        <taxon>Calocera</taxon>
    </lineage>
</organism>
<feature type="compositionally biased region" description="Basic and acidic residues" evidence="1">
    <location>
        <begin position="209"/>
        <end position="231"/>
    </location>
</feature>
<evidence type="ECO:0008006" key="4">
    <source>
        <dbReference type="Google" id="ProtNLM"/>
    </source>
</evidence>
<evidence type="ECO:0000256" key="1">
    <source>
        <dbReference type="SAM" id="MobiDB-lite"/>
    </source>
</evidence>
<dbReference type="Pfam" id="PF11927">
    <property type="entry name" value="HODM_asu-like"/>
    <property type="match status" value="1"/>
</dbReference>
<evidence type="ECO:0000313" key="3">
    <source>
        <dbReference type="Proteomes" id="UP000076738"/>
    </source>
</evidence>
<evidence type="ECO:0000313" key="2">
    <source>
        <dbReference type="EMBL" id="KZP00435.1"/>
    </source>
</evidence>
<dbReference type="OrthoDB" id="497541at2759"/>
<dbReference type="Proteomes" id="UP000076738">
    <property type="component" value="Unassembled WGS sequence"/>
</dbReference>
<keyword evidence="3" id="KW-1185">Reference proteome</keyword>